<gene>
    <name evidence="2" type="ORF">CAPTEDRAFT_188931</name>
</gene>
<dbReference type="OrthoDB" id="6604085at2759"/>
<dbReference type="OMA" id="ETIIFCE"/>
<dbReference type="EMBL" id="AMQN01009560">
    <property type="status" value="NOT_ANNOTATED_CDS"/>
    <property type="molecule type" value="Genomic_DNA"/>
</dbReference>
<dbReference type="Proteomes" id="UP000014760">
    <property type="component" value="Unassembled WGS sequence"/>
</dbReference>
<feature type="compositionally biased region" description="Polar residues" evidence="1">
    <location>
        <begin position="22"/>
        <end position="33"/>
    </location>
</feature>
<reference evidence="2 4" key="2">
    <citation type="journal article" date="2013" name="Nature">
        <title>Insights into bilaterian evolution from three spiralian genomes.</title>
        <authorList>
            <person name="Simakov O."/>
            <person name="Marletaz F."/>
            <person name="Cho S.J."/>
            <person name="Edsinger-Gonzales E."/>
            <person name="Havlak P."/>
            <person name="Hellsten U."/>
            <person name="Kuo D.H."/>
            <person name="Larsson T."/>
            <person name="Lv J."/>
            <person name="Arendt D."/>
            <person name="Savage R."/>
            <person name="Osoegawa K."/>
            <person name="de Jong P."/>
            <person name="Grimwood J."/>
            <person name="Chapman J.A."/>
            <person name="Shapiro H."/>
            <person name="Aerts A."/>
            <person name="Otillar R.P."/>
            <person name="Terry A.Y."/>
            <person name="Boore J.L."/>
            <person name="Grigoriev I.V."/>
            <person name="Lindberg D.R."/>
            <person name="Seaver E.C."/>
            <person name="Weisblat D.A."/>
            <person name="Putnam N.H."/>
            <person name="Rokhsar D.S."/>
        </authorList>
    </citation>
    <scope>NUCLEOTIDE SEQUENCE</scope>
    <source>
        <strain evidence="2 4">I ESC-2004</strain>
    </source>
</reference>
<dbReference type="EMBL" id="AMQN01009558">
    <property type="status" value="NOT_ANNOTATED_CDS"/>
    <property type="molecule type" value="Genomic_DNA"/>
</dbReference>
<reference evidence="4" key="1">
    <citation type="submission" date="2012-12" db="EMBL/GenBank/DDBJ databases">
        <authorList>
            <person name="Hellsten U."/>
            <person name="Grimwood J."/>
            <person name="Chapman J.A."/>
            <person name="Shapiro H."/>
            <person name="Aerts A."/>
            <person name="Otillar R.P."/>
            <person name="Terry A.Y."/>
            <person name="Boore J.L."/>
            <person name="Simakov O."/>
            <person name="Marletaz F."/>
            <person name="Cho S.-J."/>
            <person name="Edsinger-Gonzales E."/>
            <person name="Havlak P."/>
            <person name="Kuo D.-H."/>
            <person name="Larsson T."/>
            <person name="Lv J."/>
            <person name="Arendt D."/>
            <person name="Savage R."/>
            <person name="Osoegawa K."/>
            <person name="de Jong P."/>
            <person name="Lindberg D.R."/>
            <person name="Seaver E.C."/>
            <person name="Weisblat D.A."/>
            <person name="Putnam N.H."/>
            <person name="Grigoriev I.V."/>
            <person name="Rokhsar D.S."/>
        </authorList>
    </citation>
    <scope>NUCLEOTIDE SEQUENCE</scope>
    <source>
        <strain evidence="4">I ESC-2004</strain>
    </source>
</reference>
<dbReference type="EMBL" id="AMQN01009559">
    <property type="status" value="NOT_ANNOTATED_CDS"/>
    <property type="molecule type" value="Genomic_DNA"/>
</dbReference>
<accession>R7UAI0</accession>
<reference evidence="3" key="3">
    <citation type="submission" date="2015-06" db="UniProtKB">
        <authorList>
            <consortium name="EnsemblMetazoa"/>
        </authorList>
    </citation>
    <scope>IDENTIFICATION</scope>
</reference>
<evidence type="ECO:0000313" key="2">
    <source>
        <dbReference type="EMBL" id="ELU00823.1"/>
    </source>
</evidence>
<dbReference type="AlphaFoldDB" id="R7UAI0"/>
<dbReference type="STRING" id="283909.R7UAI0"/>
<proteinExistence type="predicted"/>
<name>R7UAI0_CAPTE</name>
<protein>
    <submittedName>
        <fullName evidence="2 3">Uncharacterized protein</fullName>
    </submittedName>
</protein>
<evidence type="ECO:0000313" key="3">
    <source>
        <dbReference type="EnsemblMetazoa" id="CapteP188931"/>
    </source>
</evidence>
<dbReference type="HOGENOM" id="CLU_834832_0_0_1"/>
<evidence type="ECO:0000256" key="1">
    <source>
        <dbReference type="SAM" id="MobiDB-lite"/>
    </source>
</evidence>
<sequence>MSSKRTISDFFAPSAKIRPSEPSCSTSTASPDLSASKAKNDVIIPIAYDIGKYVAGAKLSDKERLEMIETDWIAPTGFEWPNTTRIDRGKERRKFLGQNHFSGQYSCFAYSQTHQGIYCKICVLFAPNQVHGQELGNLVKQPLKKFVHLTGTTGKLDMHLRNGFHESCVTAAILFKKSVETNNDAAAQLNRQEADERAKNRKALLRIIQAIECHGLLGLPLQEPSCSASTASPDLSASKAKDDVIIPIAYDIGKYVAGAKLWDKERLEMIETDWIAPPGFEWPSTTRMDRGKERRKFLGQNHFSVSNIGSQEFEPFLFSMTYPKWSPNKFMII</sequence>
<organism evidence="2">
    <name type="scientific">Capitella teleta</name>
    <name type="common">Polychaete worm</name>
    <dbReference type="NCBI Taxonomy" id="283909"/>
    <lineage>
        <taxon>Eukaryota</taxon>
        <taxon>Metazoa</taxon>
        <taxon>Spiralia</taxon>
        <taxon>Lophotrochozoa</taxon>
        <taxon>Annelida</taxon>
        <taxon>Polychaeta</taxon>
        <taxon>Sedentaria</taxon>
        <taxon>Scolecida</taxon>
        <taxon>Capitellidae</taxon>
        <taxon>Capitella</taxon>
    </lineage>
</organism>
<feature type="region of interest" description="Disordered" evidence="1">
    <location>
        <begin position="1"/>
        <end position="33"/>
    </location>
</feature>
<evidence type="ECO:0000313" key="4">
    <source>
        <dbReference type="Proteomes" id="UP000014760"/>
    </source>
</evidence>
<keyword evidence="4" id="KW-1185">Reference proteome</keyword>
<dbReference type="EMBL" id="KB305692">
    <property type="protein sequence ID" value="ELU00823.1"/>
    <property type="molecule type" value="Genomic_DNA"/>
</dbReference>
<dbReference type="EnsemblMetazoa" id="CapteT188931">
    <property type="protein sequence ID" value="CapteP188931"/>
    <property type="gene ID" value="CapteG188931"/>
</dbReference>